<name>A0A225WZB4_9STRA</name>
<evidence type="ECO:0000313" key="2">
    <source>
        <dbReference type="Proteomes" id="UP000198211"/>
    </source>
</evidence>
<gene>
    <name evidence="1" type="ORF">PHMEG_0002397</name>
</gene>
<dbReference type="EMBL" id="NBNE01000105">
    <property type="protein sequence ID" value="OWZ22843.1"/>
    <property type="molecule type" value="Genomic_DNA"/>
</dbReference>
<dbReference type="Proteomes" id="UP000198211">
    <property type="component" value="Unassembled WGS sequence"/>
</dbReference>
<protein>
    <submittedName>
        <fullName evidence="1">Uncharacterized protein</fullName>
    </submittedName>
</protein>
<sequence length="204" mass="22227">MTNVVSGPFGYPEANVEPHGRRIQLRPKRIHRFSGLHEFGAGVPATWPGNGSRTFPSAPGINPGGPLRGANRRHFQLYISAPTWDSSFGSTDQPSSRPKVSHPWEAGVPGYGESFRPFIANDAVEPFDTSLSLDKGCAWWDKFPTRSAVGYGGSKSCAPVSTVGSRTTREQGLGVESVRRSWRQLSGRFYQGFSRSTESPVSIT</sequence>
<reference evidence="2" key="1">
    <citation type="submission" date="2017-03" db="EMBL/GenBank/DDBJ databases">
        <title>Phytopthora megakarya and P. palmivora, two closely related causual agents of cacao black pod achieved similar genome size and gene model numbers by different mechanisms.</title>
        <authorList>
            <person name="Ali S."/>
            <person name="Shao J."/>
            <person name="Larry D.J."/>
            <person name="Kronmiller B."/>
            <person name="Shen D."/>
            <person name="Strem M.D."/>
            <person name="Melnick R.L."/>
            <person name="Guiltinan M.J."/>
            <person name="Tyler B.M."/>
            <person name="Meinhardt L.W."/>
            <person name="Bailey B.A."/>
        </authorList>
    </citation>
    <scope>NUCLEOTIDE SEQUENCE [LARGE SCALE GENOMIC DNA]</scope>
    <source>
        <strain evidence="2">zdho120</strain>
    </source>
</reference>
<comment type="caution">
    <text evidence="1">The sequence shown here is derived from an EMBL/GenBank/DDBJ whole genome shotgun (WGS) entry which is preliminary data.</text>
</comment>
<keyword evidence="2" id="KW-1185">Reference proteome</keyword>
<accession>A0A225WZB4</accession>
<organism evidence="1 2">
    <name type="scientific">Phytophthora megakarya</name>
    <dbReference type="NCBI Taxonomy" id="4795"/>
    <lineage>
        <taxon>Eukaryota</taxon>
        <taxon>Sar</taxon>
        <taxon>Stramenopiles</taxon>
        <taxon>Oomycota</taxon>
        <taxon>Peronosporomycetes</taxon>
        <taxon>Peronosporales</taxon>
        <taxon>Peronosporaceae</taxon>
        <taxon>Phytophthora</taxon>
    </lineage>
</organism>
<proteinExistence type="predicted"/>
<dbReference type="AlphaFoldDB" id="A0A225WZB4"/>
<evidence type="ECO:0000313" key="1">
    <source>
        <dbReference type="EMBL" id="OWZ22843.1"/>
    </source>
</evidence>